<name>A0ABW0H262_9HYPH</name>
<evidence type="ECO:0000313" key="3">
    <source>
        <dbReference type="Proteomes" id="UP001596104"/>
    </source>
</evidence>
<dbReference type="Proteomes" id="UP001596104">
    <property type="component" value="Unassembled WGS sequence"/>
</dbReference>
<proteinExistence type="predicted"/>
<keyword evidence="1" id="KW-0732">Signal</keyword>
<evidence type="ECO:0000313" key="2">
    <source>
        <dbReference type="EMBL" id="MFC5391251.1"/>
    </source>
</evidence>
<organism evidence="2 3">
    <name type="scientific">Bosea vestrisii</name>
    <dbReference type="NCBI Taxonomy" id="151416"/>
    <lineage>
        <taxon>Bacteria</taxon>
        <taxon>Pseudomonadati</taxon>
        <taxon>Pseudomonadota</taxon>
        <taxon>Alphaproteobacteria</taxon>
        <taxon>Hyphomicrobiales</taxon>
        <taxon>Boseaceae</taxon>
        <taxon>Bosea</taxon>
    </lineage>
</organism>
<comment type="caution">
    <text evidence="2">The sequence shown here is derived from an EMBL/GenBank/DDBJ whole genome shotgun (WGS) entry which is preliminary data.</text>
</comment>
<evidence type="ECO:0008006" key="4">
    <source>
        <dbReference type="Google" id="ProtNLM"/>
    </source>
</evidence>
<evidence type="ECO:0000256" key="1">
    <source>
        <dbReference type="SAM" id="SignalP"/>
    </source>
</evidence>
<accession>A0ABW0H262</accession>
<dbReference type="RefSeq" id="WP_377006030.1">
    <property type="nucleotide sequence ID" value="NZ_JBHSLV010000002.1"/>
</dbReference>
<reference evidence="3" key="1">
    <citation type="journal article" date="2019" name="Int. J. Syst. Evol. Microbiol.">
        <title>The Global Catalogue of Microorganisms (GCM) 10K type strain sequencing project: providing services to taxonomists for standard genome sequencing and annotation.</title>
        <authorList>
            <consortium name="The Broad Institute Genomics Platform"/>
            <consortium name="The Broad Institute Genome Sequencing Center for Infectious Disease"/>
            <person name="Wu L."/>
            <person name="Ma J."/>
        </authorList>
    </citation>
    <scope>NUCLEOTIDE SEQUENCE [LARGE SCALE GENOMIC DNA]</scope>
    <source>
        <strain evidence="3">CGMCC 1.16326</strain>
    </source>
</reference>
<feature type="signal peptide" evidence="1">
    <location>
        <begin position="1"/>
        <end position="22"/>
    </location>
</feature>
<feature type="chain" id="PRO_5045928018" description="Secreted protein" evidence="1">
    <location>
        <begin position="23"/>
        <end position="85"/>
    </location>
</feature>
<dbReference type="EMBL" id="JBHSLV010000002">
    <property type="protein sequence ID" value="MFC5391251.1"/>
    <property type="molecule type" value="Genomic_DNA"/>
</dbReference>
<keyword evidence="3" id="KW-1185">Reference proteome</keyword>
<sequence>MTTTLLQLVMLALVASIHVLNAACDQRSEGVDGRESSTVMERAVIMDSGLVATRSPGMTAGHSQALAMTADRLHTEASTDNIHMD</sequence>
<gene>
    <name evidence="2" type="ORF">ACFPPC_01185</name>
</gene>
<protein>
    <recommendedName>
        <fullName evidence="4">Secreted protein</fullName>
    </recommendedName>
</protein>